<name>A0AAV5S8X1_9BILA</name>
<accession>A0AAV5S8X1</accession>
<protein>
    <recommendedName>
        <fullName evidence="1">glutathione transferase</fullName>
        <ecNumber evidence="1">2.5.1.18</ecNumber>
    </recommendedName>
</protein>
<dbReference type="InterPro" id="IPR050213">
    <property type="entry name" value="GST_superfamily"/>
</dbReference>
<comment type="catalytic activity">
    <reaction evidence="4">
        <text>RX + glutathione = an S-substituted glutathione + a halide anion + H(+)</text>
        <dbReference type="Rhea" id="RHEA:16437"/>
        <dbReference type="ChEBI" id="CHEBI:15378"/>
        <dbReference type="ChEBI" id="CHEBI:16042"/>
        <dbReference type="ChEBI" id="CHEBI:17792"/>
        <dbReference type="ChEBI" id="CHEBI:57925"/>
        <dbReference type="ChEBI" id="CHEBI:90779"/>
        <dbReference type="EC" id="2.5.1.18"/>
    </reaction>
</comment>
<feature type="non-terminal residue" evidence="6">
    <location>
        <position position="1"/>
    </location>
</feature>
<comment type="caution">
    <text evidence="6">The sequence shown here is derived from an EMBL/GenBank/DDBJ whole genome shotgun (WGS) entry which is preliminary data.</text>
</comment>
<dbReference type="AlphaFoldDB" id="A0AAV5S8X1"/>
<feature type="non-terminal residue" evidence="6">
    <location>
        <position position="69"/>
    </location>
</feature>
<evidence type="ECO:0000256" key="3">
    <source>
        <dbReference type="ARBA" id="ARBA00038317"/>
    </source>
</evidence>
<comment type="similarity">
    <text evidence="3">Belongs to the GST superfamily. Sigma family.</text>
</comment>
<dbReference type="Proteomes" id="UP001432027">
    <property type="component" value="Unassembled WGS sequence"/>
</dbReference>
<dbReference type="PANTHER" id="PTHR11571:SF224">
    <property type="entry name" value="HEMATOPOIETIC PROSTAGLANDIN D SYNTHASE"/>
    <property type="match status" value="1"/>
</dbReference>
<evidence type="ECO:0000259" key="5">
    <source>
        <dbReference type="PROSITE" id="PS50404"/>
    </source>
</evidence>
<dbReference type="EC" id="2.5.1.18" evidence="1"/>
<feature type="domain" description="GST N-terminal" evidence="5">
    <location>
        <begin position="1"/>
        <end position="56"/>
    </location>
</feature>
<evidence type="ECO:0000256" key="4">
    <source>
        <dbReference type="ARBA" id="ARBA00047960"/>
    </source>
</evidence>
<reference evidence="6" key="1">
    <citation type="submission" date="2023-10" db="EMBL/GenBank/DDBJ databases">
        <title>Genome assembly of Pristionchus species.</title>
        <authorList>
            <person name="Yoshida K."/>
            <person name="Sommer R.J."/>
        </authorList>
    </citation>
    <scope>NUCLEOTIDE SEQUENCE</scope>
    <source>
        <strain evidence="6">RS0144</strain>
    </source>
</reference>
<keyword evidence="2" id="KW-0808">Transferase</keyword>
<dbReference type="Gene3D" id="1.20.1050.130">
    <property type="match status" value="1"/>
</dbReference>
<gene>
    <name evidence="6" type="ORF">PENTCL1PPCAC_725</name>
</gene>
<evidence type="ECO:0000313" key="7">
    <source>
        <dbReference type="Proteomes" id="UP001432027"/>
    </source>
</evidence>
<dbReference type="EMBL" id="BTSX01000001">
    <property type="protein sequence ID" value="GMS78550.1"/>
    <property type="molecule type" value="Genomic_DNA"/>
</dbReference>
<organism evidence="6 7">
    <name type="scientific">Pristionchus entomophagus</name>
    <dbReference type="NCBI Taxonomy" id="358040"/>
    <lineage>
        <taxon>Eukaryota</taxon>
        <taxon>Metazoa</taxon>
        <taxon>Ecdysozoa</taxon>
        <taxon>Nematoda</taxon>
        <taxon>Chromadorea</taxon>
        <taxon>Rhabditida</taxon>
        <taxon>Rhabditina</taxon>
        <taxon>Diplogasteromorpha</taxon>
        <taxon>Diplogasteroidea</taxon>
        <taxon>Neodiplogasteridae</taxon>
        <taxon>Pristionchus</taxon>
    </lineage>
</organism>
<dbReference type="SUPFAM" id="SSF52833">
    <property type="entry name" value="Thioredoxin-like"/>
    <property type="match status" value="1"/>
</dbReference>
<dbReference type="InterPro" id="IPR036249">
    <property type="entry name" value="Thioredoxin-like_sf"/>
</dbReference>
<proteinExistence type="inferred from homology"/>
<dbReference type="GO" id="GO:0004364">
    <property type="term" value="F:glutathione transferase activity"/>
    <property type="evidence" value="ECO:0007669"/>
    <property type="project" value="UniProtKB-EC"/>
</dbReference>
<dbReference type="CDD" id="cd03039">
    <property type="entry name" value="GST_N_Sigma_like"/>
    <property type="match status" value="1"/>
</dbReference>
<dbReference type="InterPro" id="IPR004045">
    <property type="entry name" value="Glutathione_S-Trfase_N"/>
</dbReference>
<keyword evidence="7" id="KW-1185">Reference proteome</keyword>
<dbReference type="GO" id="GO:0006749">
    <property type="term" value="P:glutathione metabolic process"/>
    <property type="evidence" value="ECO:0007669"/>
    <property type="project" value="TreeGrafter"/>
</dbReference>
<sequence length="69" mass="7505">ISGTDFEDNRTTLADWPKIKDSTPFGQLPVLYVDGKPIPQSFAIARYVAKQFGFAGASPFEAAWLDALG</sequence>
<evidence type="ECO:0000313" key="6">
    <source>
        <dbReference type="EMBL" id="GMS78550.1"/>
    </source>
</evidence>
<evidence type="ECO:0000256" key="1">
    <source>
        <dbReference type="ARBA" id="ARBA00012452"/>
    </source>
</evidence>
<dbReference type="Pfam" id="PF02798">
    <property type="entry name" value="GST_N"/>
    <property type="match status" value="1"/>
</dbReference>
<dbReference type="PANTHER" id="PTHR11571">
    <property type="entry name" value="GLUTATHIONE S-TRANSFERASE"/>
    <property type="match status" value="1"/>
</dbReference>
<evidence type="ECO:0000256" key="2">
    <source>
        <dbReference type="ARBA" id="ARBA00022679"/>
    </source>
</evidence>
<dbReference type="PROSITE" id="PS50404">
    <property type="entry name" value="GST_NTER"/>
    <property type="match status" value="1"/>
</dbReference>